<keyword evidence="9" id="KW-1185">Reference proteome</keyword>
<dbReference type="Proteomes" id="UP000001555">
    <property type="component" value="Unassembled WGS sequence"/>
</dbReference>
<feature type="non-terminal residue" evidence="7">
    <location>
        <position position="203"/>
    </location>
</feature>
<evidence type="ECO:0000256" key="6">
    <source>
        <dbReference type="SAM" id="Phobius"/>
    </source>
</evidence>
<dbReference type="VEuPathDB" id="VectorBase:ISCI001403"/>
<dbReference type="EMBL" id="ABJB010857134">
    <property type="status" value="NOT_ANNOTATED_CDS"/>
    <property type="molecule type" value="Genomic_DNA"/>
</dbReference>
<feature type="transmembrane region" description="Helical" evidence="6">
    <location>
        <begin position="173"/>
        <end position="192"/>
    </location>
</feature>
<feature type="transmembrane region" description="Helical" evidence="6">
    <location>
        <begin position="12"/>
        <end position="41"/>
    </location>
</feature>
<accession>B7QIU2</accession>
<dbReference type="PaxDb" id="6945-B7QIU2"/>
<keyword evidence="2" id="KW-0813">Transport</keyword>
<evidence type="ECO:0000256" key="1">
    <source>
        <dbReference type="ARBA" id="ARBA00004141"/>
    </source>
</evidence>
<sequence>SIFTVMQSVLRLPVYYVIVMSWLTCCYMMEIFIATVIDYVIDKGASQSDAVSVMSYSSLADLLGRALLPLLADCNVLRRSTLTACNFFVMGAAVTCMPVAASYGAIVAVTFAASCSGGCAMCMCGVLLADNVGLDQLEISYGLMGMIVAPLFLVRPLFVGFFRDKLGTYDDMYHVLAGLIFFTSLLWCLVACTEQRTSKRYVL</sequence>
<dbReference type="InterPro" id="IPR052983">
    <property type="entry name" value="MFS_Riboflavin_Transporter"/>
</dbReference>
<feature type="transmembrane region" description="Helical" evidence="6">
    <location>
        <begin position="84"/>
        <end position="101"/>
    </location>
</feature>
<feature type="non-terminal residue" evidence="7">
    <location>
        <position position="1"/>
    </location>
</feature>
<dbReference type="GO" id="GO:0008028">
    <property type="term" value="F:monocarboxylic acid transmembrane transporter activity"/>
    <property type="evidence" value="ECO:0000318"/>
    <property type="project" value="GO_Central"/>
</dbReference>
<dbReference type="EMBL" id="ABJB010073924">
    <property type="status" value="NOT_ANNOTATED_CDS"/>
    <property type="molecule type" value="Genomic_DNA"/>
</dbReference>
<keyword evidence="4 6" id="KW-1133">Transmembrane helix</keyword>
<evidence type="ECO:0000313" key="7">
    <source>
        <dbReference type="EMBL" id="EEC18764.1"/>
    </source>
</evidence>
<dbReference type="FunFam" id="1.20.1250.20:FF:000462">
    <property type="entry name" value="Monocarboxylate transporter, putative"/>
    <property type="match status" value="1"/>
</dbReference>
<dbReference type="EnsemblMetazoa" id="ISCW013520-RA">
    <property type="protein sequence ID" value="ISCW013520-PA"/>
    <property type="gene ID" value="ISCW013520"/>
</dbReference>
<evidence type="ECO:0000313" key="9">
    <source>
        <dbReference type="Proteomes" id="UP000001555"/>
    </source>
</evidence>
<proteinExistence type="predicted"/>
<comment type="subcellular location">
    <subcellularLocation>
        <location evidence="1">Membrane</location>
        <topology evidence="1">Multi-pass membrane protein</topology>
    </subcellularLocation>
</comment>
<feature type="transmembrane region" description="Helical" evidence="6">
    <location>
        <begin position="107"/>
        <end position="129"/>
    </location>
</feature>
<keyword evidence="3 6" id="KW-0812">Transmembrane</keyword>
<dbReference type="Gene3D" id="1.20.1250.20">
    <property type="entry name" value="MFS general substrate transporter like domains"/>
    <property type="match status" value="1"/>
</dbReference>
<dbReference type="SUPFAM" id="SSF103473">
    <property type="entry name" value="MFS general substrate transporter"/>
    <property type="match status" value="1"/>
</dbReference>
<evidence type="ECO:0000256" key="4">
    <source>
        <dbReference type="ARBA" id="ARBA00022989"/>
    </source>
</evidence>
<dbReference type="PANTHER" id="PTHR43385">
    <property type="entry name" value="RIBOFLAVIN TRANSPORTER RIBJ"/>
    <property type="match status" value="1"/>
</dbReference>
<dbReference type="EMBL" id="DS948061">
    <property type="protein sequence ID" value="EEC18764.1"/>
    <property type="molecule type" value="Genomic_DNA"/>
</dbReference>
<feature type="transmembrane region" description="Helical" evidence="6">
    <location>
        <begin position="141"/>
        <end position="161"/>
    </location>
</feature>
<dbReference type="GO" id="GO:0005886">
    <property type="term" value="C:plasma membrane"/>
    <property type="evidence" value="ECO:0000318"/>
    <property type="project" value="GO_Central"/>
</dbReference>
<evidence type="ECO:0000256" key="3">
    <source>
        <dbReference type="ARBA" id="ARBA00022692"/>
    </source>
</evidence>
<gene>
    <name evidence="7" type="ORF">IscW_ISCW013520</name>
</gene>
<keyword evidence="5 6" id="KW-0472">Membrane</keyword>
<reference evidence="8" key="2">
    <citation type="submission" date="2020-05" db="UniProtKB">
        <authorList>
            <consortium name="EnsemblMetazoa"/>
        </authorList>
    </citation>
    <scope>IDENTIFICATION</scope>
    <source>
        <strain evidence="8">wikel</strain>
    </source>
</reference>
<reference evidence="7 9" key="1">
    <citation type="submission" date="2008-03" db="EMBL/GenBank/DDBJ databases">
        <title>Annotation of Ixodes scapularis.</title>
        <authorList>
            <consortium name="Ixodes scapularis Genome Project Consortium"/>
            <person name="Caler E."/>
            <person name="Hannick L.I."/>
            <person name="Bidwell S."/>
            <person name="Joardar V."/>
            <person name="Thiagarajan M."/>
            <person name="Amedeo P."/>
            <person name="Galinsky K.J."/>
            <person name="Schobel S."/>
            <person name="Inman J."/>
            <person name="Hostetler J."/>
            <person name="Miller J."/>
            <person name="Hammond M."/>
            <person name="Megy K."/>
            <person name="Lawson D."/>
            <person name="Kodira C."/>
            <person name="Sutton G."/>
            <person name="Meyer J."/>
            <person name="Hill C.A."/>
            <person name="Birren B."/>
            <person name="Nene V."/>
            <person name="Collins F."/>
            <person name="Alarcon-Chaidez F."/>
            <person name="Wikel S."/>
            <person name="Strausberg R."/>
        </authorList>
    </citation>
    <scope>NUCLEOTIDE SEQUENCE [LARGE SCALE GENOMIC DNA]</scope>
    <source>
        <strain evidence="9">Wikel</strain>
        <strain evidence="7">Wikel colony</strain>
    </source>
</reference>
<evidence type="ECO:0000256" key="2">
    <source>
        <dbReference type="ARBA" id="ARBA00022448"/>
    </source>
</evidence>
<name>B7QIU2_IXOSC</name>
<dbReference type="InterPro" id="IPR036259">
    <property type="entry name" value="MFS_trans_sf"/>
</dbReference>
<protein>
    <submittedName>
        <fullName evidence="7 8">Monocarboxylate transporter, putative</fullName>
    </submittedName>
</protein>
<dbReference type="HOGENOM" id="CLU_095941_0_0_1"/>
<organism>
    <name type="scientific">Ixodes scapularis</name>
    <name type="common">Black-legged tick</name>
    <name type="synonym">Deer tick</name>
    <dbReference type="NCBI Taxonomy" id="6945"/>
    <lineage>
        <taxon>Eukaryota</taxon>
        <taxon>Metazoa</taxon>
        <taxon>Ecdysozoa</taxon>
        <taxon>Arthropoda</taxon>
        <taxon>Chelicerata</taxon>
        <taxon>Arachnida</taxon>
        <taxon>Acari</taxon>
        <taxon>Parasitiformes</taxon>
        <taxon>Ixodida</taxon>
        <taxon>Ixodoidea</taxon>
        <taxon>Ixodidae</taxon>
        <taxon>Ixodinae</taxon>
        <taxon>Ixodes</taxon>
    </lineage>
</organism>
<evidence type="ECO:0000256" key="5">
    <source>
        <dbReference type="ARBA" id="ARBA00023136"/>
    </source>
</evidence>
<dbReference type="AlphaFoldDB" id="B7QIU2"/>
<dbReference type="PANTHER" id="PTHR43385:SF1">
    <property type="entry name" value="RIBOFLAVIN TRANSPORTER RIBJ"/>
    <property type="match status" value="1"/>
</dbReference>
<dbReference type="VEuPathDB" id="VectorBase:ISCW013520"/>
<evidence type="ECO:0000313" key="8">
    <source>
        <dbReference type="EnsemblMetazoa" id="ISCW013520-PA"/>
    </source>
</evidence>